<dbReference type="eggNOG" id="ENOG5032TE7">
    <property type="taxonomic scope" value="Bacteria"/>
</dbReference>
<sequence length="146" mass="16332">MASIARRRWNPWKLQVGDVDGDGAPDFAVGVLKPTRYIPEPHTSVFFYTFDGRHLHKKWLGSTVGRPLVDFCLGPRDRGRGQTLWTLERTFGGKVAVRCLRWSGFGFSSVGSEKVLETAEKLVRYRGKIAVVVSGKPIRMDLGGLQ</sequence>
<dbReference type="SUPFAM" id="SSF69318">
    <property type="entry name" value="Integrin alpha N-terminal domain"/>
    <property type="match status" value="1"/>
</dbReference>
<evidence type="ECO:0000313" key="2">
    <source>
        <dbReference type="Proteomes" id="UP000027982"/>
    </source>
</evidence>
<dbReference type="AlphaFoldDB" id="A0A068NTJ8"/>
<name>A0A068NTJ8_FIMGI</name>
<dbReference type="InterPro" id="IPR028994">
    <property type="entry name" value="Integrin_alpha_N"/>
</dbReference>
<keyword evidence="2" id="KW-1185">Reference proteome</keyword>
<gene>
    <name evidence="1" type="ORF">OP10G_1571</name>
</gene>
<dbReference type="Proteomes" id="UP000027982">
    <property type="component" value="Chromosome"/>
</dbReference>
<dbReference type="EMBL" id="CP007139">
    <property type="protein sequence ID" value="AIE84939.1"/>
    <property type="molecule type" value="Genomic_DNA"/>
</dbReference>
<evidence type="ECO:0000313" key="1">
    <source>
        <dbReference type="EMBL" id="AIE84939.1"/>
    </source>
</evidence>
<proteinExistence type="predicted"/>
<organism evidence="1 2">
    <name type="scientific">Fimbriimonas ginsengisoli Gsoil 348</name>
    <dbReference type="NCBI Taxonomy" id="661478"/>
    <lineage>
        <taxon>Bacteria</taxon>
        <taxon>Bacillati</taxon>
        <taxon>Armatimonadota</taxon>
        <taxon>Fimbriimonadia</taxon>
        <taxon>Fimbriimonadales</taxon>
        <taxon>Fimbriimonadaceae</taxon>
        <taxon>Fimbriimonas</taxon>
    </lineage>
</organism>
<dbReference type="KEGG" id="fgi:OP10G_1571"/>
<dbReference type="HOGENOM" id="CLU_1774645_0_0_0"/>
<reference evidence="1 2" key="1">
    <citation type="journal article" date="2014" name="PLoS ONE">
        <title>The first complete genome sequence of the class fimbriimonadia in the phylum armatimonadetes.</title>
        <authorList>
            <person name="Hu Z.Y."/>
            <person name="Wang Y.Z."/>
            <person name="Im W.T."/>
            <person name="Wang S.Y."/>
            <person name="Zhao G.P."/>
            <person name="Zheng H.J."/>
            <person name="Quan Z.X."/>
        </authorList>
    </citation>
    <scope>NUCLEOTIDE SEQUENCE [LARGE SCALE GENOMIC DNA]</scope>
    <source>
        <strain evidence="1">Gsoil 348</strain>
    </source>
</reference>
<accession>A0A068NTJ8</accession>
<protein>
    <submittedName>
        <fullName evidence="1">Uncharacterized protein</fullName>
    </submittedName>
</protein>